<dbReference type="SUPFAM" id="SSF52402">
    <property type="entry name" value="Adenine nucleotide alpha hydrolases-like"/>
    <property type="match status" value="1"/>
</dbReference>
<organism evidence="4 6">
    <name type="scientific">Saliniramus fredricksonii</name>
    <dbReference type="NCBI Taxonomy" id="1653334"/>
    <lineage>
        <taxon>Bacteria</taxon>
        <taxon>Pseudomonadati</taxon>
        <taxon>Pseudomonadota</taxon>
        <taxon>Alphaproteobacteria</taxon>
        <taxon>Hyphomicrobiales</taxon>
        <taxon>Salinarimonadaceae</taxon>
        <taxon>Saliniramus</taxon>
    </lineage>
</organism>
<evidence type="ECO:0000259" key="3">
    <source>
        <dbReference type="Pfam" id="PF00582"/>
    </source>
</evidence>
<feature type="domain" description="UspA" evidence="3">
    <location>
        <begin position="1"/>
        <end position="140"/>
    </location>
</feature>
<reference evidence="4 6" key="1">
    <citation type="submission" date="2015-09" db="EMBL/GenBank/DDBJ databases">
        <title>Identification and resolution of microdiversity through metagenomic sequencing of parallel consortia.</title>
        <authorList>
            <person name="Nelson W.C."/>
            <person name="Romine M.F."/>
            <person name="Lindemann S.R."/>
        </authorList>
    </citation>
    <scope>NUCLEOTIDE SEQUENCE [LARGE SCALE GENOMIC DNA]</scope>
    <source>
        <strain evidence="4">HL-109</strain>
    </source>
</reference>
<reference evidence="5 7" key="2">
    <citation type="submission" date="2016-08" db="EMBL/GenBank/DDBJ databases">
        <authorList>
            <person name="Varghese N."/>
            <person name="Submissions Spin"/>
        </authorList>
    </citation>
    <scope>NUCLEOTIDE SEQUENCE [LARGE SCALE GENOMIC DNA]</scope>
    <source>
        <strain evidence="5 7">HL-109</strain>
    </source>
</reference>
<dbReference type="RefSeq" id="WP_074445511.1">
    <property type="nucleotide sequence ID" value="NZ_FMBM01000002.1"/>
</dbReference>
<comment type="caution">
    <text evidence="4">The sequence shown here is derived from an EMBL/GenBank/DDBJ whole genome shotgun (WGS) entry which is preliminary data.</text>
</comment>
<gene>
    <name evidence="5" type="ORF">GA0071312_2888</name>
    <name evidence="4" type="ORF">HLUCCO17_08500</name>
</gene>
<evidence type="ECO:0000313" key="7">
    <source>
        <dbReference type="Proteomes" id="UP000182800"/>
    </source>
</evidence>
<dbReference type="AlphaFoldDB" id="A0A0P7XTS5"/>
<comment type="similarity">
    <text evidence="1 2">Belongs to the universal stress protein A family.</text>
</comment>
<keyword evidence="7" id="KW-1185">Reference proteome</keyword>
<dbReference type="PRINTS" id="PR01438">
    <property type="entry name" value="UNVRSLSTRESS"/>
</dbReference>
<keyword evidence="2" id="KW-0963">Cytoplasm</keyword>
<dbReference type="CDD" id="cd00293">
    <property type="entry name" value="USP-like"/>
    <property type="match status" value="1"/>
</dbReference>
<sequence>MYETILVPIDIADPDTSKPAVTRAAAMAKAGQGQLRLVYVRSIMPVTYMEFVPPQFDEQQQREAEEALAELAAGVDLPDECVSSVVRLGSIYHEVLDEADKCGADLIVIGSHRPSMSTYLLGSNATTIVRHAKVSVLVVR</sequence>
<dbReference type="Proteomes" id="UP000182800">
    <property type="component" value="Unassembled WGS sequence"/>
</dbReference>
<comment type="subcellular location">
    <subcellularLocation>
        <location evidence="2">Cytoplasm</location>
    </subcellularLocation>
</comment>
<dbReference type="InterPro" id="IPR014729">
    <property type="entry name" value="Rossmann-like_a/b/a_fold"/>
</dbReference>
<dbReference type="OrthoDB" id="9792500at2"/>
<dbReference type="PIRSF" id="PIRSF006276">
    <property type="entry name" value="UspA"/>
    <property type="match status" value="1"/>
</dbReference>
<dbReference type="Pfam" id="PF00582">
    <property type="entry name" value="Usp"/>
    <property type="match status" value="1"/>
</dbReference>
<protein>
    <recommendedName>
        <fullName evidence="2">Universal stress protein</fullName>
    </recommendedName>
</protein>
<accession>A0A0P7XTS5</accession>
<evidence type="ECO:0000256" key="1">
    <source>
        <dbReference type="ARBA" id="ARBA00008791"/>
    </source>
</evidence>
<proteinExistence type="inferred from homology"/>
<evidence type="ECO:0000313" key="5">
    <source>
        <dbReference type="EMBL" id="SCC81917.1"/>
    </source>
</evidence>
<dbReference type="Gene3D" id="3.40.50.620">
    <property type="entry name" value="HUPs"/>
    <property type="match status" value="1"/>
</dbReference>
<dbReference type="PANTHER" id="PTHR46268:SF6">
    <property type="entry name" value="UNIVERSAL STRESS PROTEIN UP12"/>
    <property type="match status" value="1"/>
</dbReference>
<dbReference type="STRING" id="1653334.GA0071312_2888"/>
<dbReference type="EMBL" id="FMBM01000002">
    <property type="protein sequence ID" value="SCC81917.1"/>
    <property type="molecule type" value="Genomic_DNA"/>
</dbReference>
<dbReference type="EMBL" id="LJSX01000011">
    <property type="protein sequence ID" value="KPQ10940.1"/>
    <property type="molecule type" value="Genomic_DNA"/>
</dbReference>
<dbReference type="Proteomes" id="UP000050497">
    <property type="component" value="Unassembled WGS sequence"/>
</dbReference>
<dbReference type="InterPro" id="IPR006016">
    <property type="entry name" value="UspA"/>
</dbReference>
<dbReference type="GO" id="GO:0005737">
    <property type="term" value="C:cytoplasm"/>
    <property type="evidence" value="ECO:0007669"/>
    <property type="project" value="UniProtKB-SubCell"/>
</dbReference>
<evidence type="ECO:0000313" key="6">
    <source>
        <dbReference type="Proteomes" id="UP000050497"/>
    </source>
</evidence>
<dbReference type="InterPro" id="IPR006015">
    <property type="entry name" value="Universal_stress_UspA"/>
</dbReference>
<evidence type="ECO:0000313" key="4">
    <source>
        <dbReference type="EMBL" id="KPQ10940.1"/>
    </source>
</evidence>
<dbReference type="PANTHER" id="PTHR46268">
    <property type="entry name" value="STRESS RESPONSE PROTEIN NHAX"/>
    <property type="match status" value="1"/>
</dbReference>
<evidence type="ECO:0000256" key="2">
    <source>
        <dbReference type="PIRNR" id="PIRNR006276"/>
    </source>
</evidence>
<name>A0A0P7XTS5_9HYPH</name>